<reference evidence="4" key="1">
    <citation type="submission" date="2023-03" db="EMBL/GenBank/DDBJ databases">
        <authorList>
            <person name="Steffen K."/>
            <person name="Cardenas P."/>
        </authorList>
    </citation>
    <scope>NUCLEOTIDE SEQUENCE</scope>
</reference>
<feature type="transmembrane region" description="Helical" evidence="3">
    <location>
        <begin position="6"/>
        <end position="33"/>
    </location>
</feature>
<protein>
    <submittedName>
        <fullName evidence="4">Oligopeptide transport system permease protein AppC</fullName>
    </submittedName>
</protein>
<keyword evidence="2" id="KW-0813">Transport</keyword>
<dbReference type="Proteomes" id="UP001174909">
    <property type="component" value="Unassembled WGS sequence"/>
</dbReference>
<name>A0AA35RQB9_GEOBA</name>
<dbReference type="EMBL" id="CASHTH010001406">
    <property type="protein sequence ID" value="CAI8014958.1"/>
    <property type="molecule type" value="Genomic_DNA"/>
</dbReference>
<dbReference type="PANTHER" id="PTHR43386">
    <property type="entry name" value="OLIGOPEPTIDE TRANSPORT SYSTEM PERMEASE PROTEIN APPC"/>
    <property type="match status" value="1"/>
</dbReference>
<evidence type="ECO:0000256" key="1">
    <source>
        <dbReference type="ARBA" id="ARBA00004651"/>
    </source>
</evidence>
<dbReference type="PANTHER" id="PTHR43386:SF1">
    <property type="entry name" value="D,D-DIPEPTIDE TRANSPORT SYSTEM PERMEASE PROTEIN DDPC-RELATED"/>
    <property type="match status" value="1"/>
</dbReference>
<comment type="subcellular location">
    <subcellularLocation>
        <location evidence="1">Cell membrane</location>
        <topology evidence="1">Multi-pass membrane protein</topology>
    </subcellularLocation>
</comment>
<keyword evidence="5" id="KW-1185">Reference proteome</keyword>
<comment type="caution">
    <text evidence="4">The sequence shown here is derived from an EMBL/GenBank/DDBJ whole genome shotgun (WGS) entry which is preliminary data.</text>
</comment>
<sequence>MNGSDAPVIVSMSIGVGGIILLESSLSFLGFGIQPPGASWGSMVTENLFQWRTYPHLVLMPGLTLAIAVIGSTSWVTD</sequence>
<keyword evidence="3" id="KW-0812">Transmembrane</keyword>
<evidence type="ECO:0000313" key="4">
    <source>
        <dbReference type="EMBL" id="CAI8014958.1"/>
    </source>
</evidence>
<dbReference type="InterPro" id="IPR050366">
    <property type="entry name" value="BP-dependent_transpt_permease"/>
</dbReference>
<evidence type="ECO:0000313" key="5">
    <source>
        <dbReference type="Proteomes" id="UP001174909"/>
    </source>
</evidence>
<gene>
    <name evidence="4" type="ORF">GBAR_LOCUS9318</name>
</gene>
<evidence type="ECO:0000256" key="3">
    <source>
        <dbReference type="SAM" id="Phobius"/>
    </source>
</evidence>
<keyword evidence="3" id="KW-0472">Membrane</keyword>
<organism evidence="4 5">
    <name type="scientific">Geodia barretti</name>
    <name type="common">Barrett's horny sponge</name>
    <dbReference type="NCBI Taxonomy" id="519541"/>
    <lineage>
        <taxon>Eukaryota</taxon>
        <taxon>Metazoa</taxon>
        <taxon>Porifera</taxon>
        <taxon>Demospongiae</taxon>
        <taxon>Heteroscleromorpha</taxon>
        <taxon>Tetractinellida</taxon>
        <taxon>Astrophorina</taxon>
        <taxon>Geodiidae</taxon>
        <taxon>Geodia</taxon>
    </lineage>
</organism>
<proteinExistence type="predicted"/>
<keyword evidence="3" id="KW-1133">Transmembrane helix</keyword>
<dbReference type="AlphaFoldDB" id="A0AA35RQB9"/>
<evidence type="ECO:0000256" key="2">
    <source>
        <dbReference type="ARBA" id="ARBA00022448"/>
    </source>
</evidence>
<dbReference type="GO" id="GO:0005886">
    <property type="term" value="C:plasma membrane"/>
    <property type="evidence" value="ECO:0007669"/>
    <property type="project" value="UniProtKB-SubCell"/>
</dbReference>
<feature type="transmembrane region" description="Helical" evidence="3">
    <location>
        <begin position="54"/>
        <end position="76"/>
    </location>
</feature>
<accession>A0AA35RQB9</accession>